<name>A0A291N0J1_SPHYA</name>
<protein>
    <recommendedName>
        <fullName evidence="1">DUF1214 domain-containing protein</fullName>
    </recommendedName>
</protein>
<organism evidence="2 3">
    <name type="scientific">Sphingobium yanoikuyae</name>
    <name type="common">Sphingomonas yanoikuyae</name>
    <dbReference type="NCBI Taxonomy" id="13690"/>
    <lineage>
        <taxon>Bacteria</taxon>
        <taxon>Pseudomonadati</taxon>
        <taxon>Pseudomonadota</taxon>
        <taxon>Alphaproteobacteria</taxon>
        <taxon>Sphingomonadales</taxon>
        <taxon>Sphingomonadaceae</taxon>
        <taxon>Sphingobium</taxon>
    </lineage>
</organism>
<dbReference type="KEGG" id="sya:A6768_12470"/>
<dbReference type="EMBL" id="CP023741">
    <property type="protein sequence ID" value="ATI80725.1"/>
    <property type="molecule type" value="Genomic_DNA"/>
</dbReference>
<proteinExistence type="predicted"/>
<sequence length="391" mass="44386">MKDWPHYVELLKGAEQLLERAPFSGQERLKAQLWKQFAMNLSQGYFLLFQSTPDHPEFAPFENSVFLAQPNPDAVYYYAPVDGHGVYRVTGERGNAPVAGFALGNRIIGMDPSPGKGLGNFDMDDLELDADGRFDVIFSTDRPEGYVGNWLPMQPDTDFILVRQFSYDWGQEQDVRLAIERIDAPCAVRPPLTEEEIDAKLTHLFAGYMRNLSGISMGAVKRCVERDFVNRFNLNSFQELGNGQDWPQAYFETAFDLAEDEALIIESALPDERPYWNVQVIDSLWNQVEYVYRQSSLNGMQAAVDPDGKFRAVLSHRDPGIANWLDTGGNLQGMMIGRWYRCSSQPTPSITKVKFADLDCHLPADSVRIDANGRAEALRKRRIGSQLRRKW</sequence>
<dbReference type="AlphaFoldDB" id="A0A291N0J1"/>
<dbReference type="Gene3D" id="2.60.120.600">
    <property type="entry name" value="Domain of unknown function DUF1214, C-terminal domain"/>
    <property type="match status" value="1"/>
</dbReference>
<dbReference type="Proteomes" id="UP000219422">
    <property type="component" value="Chromosome"/>
</dbReference>
<feature type="domain" description="DUF1214" evidence="1">
    <location>
        <begin position="118"/>
        <end position="162"/>
    </location>
</feature>
<evidence type="ECO:0000259" key="1">
    <source>
        <dbReference type="Pfam" id="PF06742"/>
    </source>
</evidence>
<dbReference type="SUPFAM" id="SSF160935">
    <property type="entry name" value="VPA0735-like"/>
    <property type="match status" value="1"/>
</dbReference>
<dbReference type="RefSeq" id="WP_097383850.1">
    <property type="nucleotide sequence ID" value="NZ_CP023741.1"/>
</dbReference>
<reference evidence="2 3" key="1">
    <citation type="submission" date="2017-10" db="EMBL/GenBank/DDBJ databases">
        <title>Sphingobium yanoikuyae S72.</title>
        <authorList>
            <person name="Sanchez E."/>
            <person name="Bustos P."/>
            <person name="Mendoza P."/>
            <person name="Guo X."/>
            <person name="Mendoza A."/>
        </authorList>
    </citation>
    <scope>NUCLEOTIDE SEQUENCE [LARGE SCALE GENOMIC DNA]</scope>
    <source>
        <strain evidence="2 3">S72</strain>
    </source>
</reference>
<feature type="domain" description="DUF1214" evidence="1">
    <location>
        <begin position="263"/>
        <end position="340"/>
    </location>
</feature>
<evidence type="ECO:0000313" key="2">
    <source>
        <dbReference type="EMBL" id="ATI80725.1"/>
    </source>
</evidence>
<dbReference type="InterPro" id="IPR010621">
    <property type="entry name" value="DUF1214"/>
</dbReference>
<accession>A0A291N0J1</accession>
<dbReference type="InterPro" id="IPR037049">
    <property type="entry name" value="DUF1214_C_sf"/>
</dbReference>
<dbReference type="Pfam" id="PF06742">
    <property type="entry name" value="DUF1214"/>
    <property type="match status" value="2"/>
</dbReference>
<evidence type="ECO:0000313" key="3">
    <source>
        <dbReference type="Proteomes" id="UP000219422"/>
    </source>
</evidence>
<dbReference type="GeneID" id="57777643"/>
<gene>
    <name evidence="2" type="ORF">A6768_12470</name>
</gene>